<feature type="region of interest" description="Disordered" evidence="12">
    <location>
        <begin position="60"/>
        <end position="100"/>
    </location>
</feature>
<feature type="transmembrane region" description="Helical" evidence="13">
    <location>
        <begin position="452"/>
        <end position="474"/>
    </location>
</feature>
<feature type="transmembrane region" description="Helical" evidence="13">
    <location>
        <begin position="315"/>
        <end position="341"/>
    </location>
</feature>
<sequence>MASVAAMSPIRARLAFKKAFKDAFVCKRCLQHQAKNPAAYQSTRQSPFLKAFRSHGPAQVRQQSSAINAQPRSSPLGALGRSIGQSPKTHSAPAKASSWPETNSKSVAYWLLGSAASVFGIVIFGGLTRLTESGLSITEWRPVTGSTPPRNQEDWEQEFARYKLSPEFKMLNSRMNLEEFKQIYWMEWIHRLWGRVVGITFLVPTAYFIIRGRVTPRMAGRLVGICSLIGFQGIIGWWMVKSGLKDDLFEQGKHPRVSQYRLAAHLGTAFVAYLAMLWNGLRIIQEHRLLRDPAESAKLLETLSRAELKPFRRMVGALSILVFITAMSGALVAGLDAGLIYNDFPWMGQGIIPPKREMFDPFYSHTEDRSDLYWRNALENPVLVQLDHRILATTTFTAIVALWAYSRFSPAVRSSLPKAAKGGMMGVVHMVSVQVALGISTLWYLVPTPLASAHQAGALALLTTVFVLGSRVWVPRRTMKLVLQAARQTRNKTTPSQLVHAREPETLASDATLLDYGNHAMQNLCRTFTLKPFIQHRSAFNHVCKTATAVGKQQPKDVSKADNSAVIEDEEQSAKASASAGLNLNVFGALAGAFSGKNSKKAEEDGSTLEEHEQDASVSGAGAGNLNARGAANAEQSGRQMRAAIQEKSAAP</sequence>
<comment type="subcellular location">
    <subcellularLocation>
        <location evidence="2">Membrane</location>
        <topology evidence="2">Multi-pass membrane protein</topology>
    </subcellularLocation>
</comment>
<evidence type="ECO:0000313" key="15">
    <source>
        <dbReference type="Proteomes" id="UP000756132"/>
    </source>
</evidence>
<dbReference type="GeneID" id="71981427"/>
<evidence type="ECO:0000256" key="12">
    <source>
        <dbReference type="SAM" id="MobiDB-lite"/>
    </source>
</evidence>
<feature type="transmembrane region" description="Helical" evidence="13">
    <location>
        <begin position="260"/>
        <end position="281"/>
    </location>
</feature>
<organism evidence="14 15">
    <name type="scientific">Passalora fulva</name>
    <name type="common">Tomato leaf mold</name>
    <name type="synonym">Cladosporium fulvum</name>
    <dbReference type="NCBI Taxonomy" id="5499"/>
    <lineage>
        <taxon>Eukaryota</taxon>
        <taxon>Fungi</taxon>
        <taxon>Dikarya</taxon>
        <taxon>Ascomycota</taxon>
        <taxon>Pezizomycotina</taxon>
        <taxon>Dothideomycetes</taxon>
        <taxon>Dothideomycetidae</taxon>
        <taxon>Mycosphaerellales</taxon>
        <taxon>Mycosphaerellaceae</taxon>
        <taxon>Fulvia</taxon>
    </lineage>
</organism>
<keyword evidence="8" id="KW-0350">Heme biosynthesis</keyword>
<gene>
    <name evidence="14" type="ORF">CLAFUR5_01549</name>
</gene>
<evidence type="ECO:0000256" key="6">
    <source>
        <dbReference type="ARBA" id="ARBA00023002"/>
    </source>
</evidence>
<evidence type="ECO:0000256" key="2">
    <source>
        <dbReference type="ARBA" id="ARBA00004141"/>
    </source>
</evidence>
<reference evidence="14" key="1">
    <citation type="submission" date="2021-12" db="EMBL/GenBank/DDBJ databases">
        <authorList>
            <person name="Zaccaron A."/>
            <person name="Stergiopoulos I."/>
        </authorList>
    </citation>
    <scope>NUCLEOTIDE SEQUENCE</scope>
    <source>
        <strain evidence="14">Race5_Kim</strain>
    </source>
</reference>
<keyword evidence="9 13" id="KW-0472">Membrane</keyword>
<dbReference type="OrthoDB" id="1726137at2759"/>
<keyword evidence="7" id="KW-0408">Iron</keyword>
<dbReference type="GO" id="GO:0046872">
    <property type="term" value="F:metal ion binding"/>
    <property type="evidence" value="ECO:0007669"/>
    <property type="project" value="UniProtKB-KW"/>
</dbReference>
<dbReference type="HAMAP" id="MF_01665">
    <property type="entry name" value="HemeA_synth_type2"/>
    <property type="match status" value="1"/>
</dbReference>
<keyword evidence="5 13" id="KW-1133">Transmembrane helix</keyword>
<feature type="compositionally biased region" description="Basic and acidic residues" evidence="12">
    <location>
        <begin position="600"/>
        <end position="615"/>
    </location>
</feature>
<protein>
    <submittedName>
        <fullName evidence="14">Cytochrome c oxidase assembly protein COX15</fullName>
    </submittedName>
</protein>
<evidence type="ECO:0000256" key="8">
    <source>
        <dbReference type="ARBA" id="ARBA00023133"/>
    </source>
</evidence>
<name>A0A9Q8L5L7_PASFU</name>
<evidence type="ECO:0000256" key="11">
    <source>
        <dbReference type="ARBA" id="ARBA00048044"/>
    </source>
</evidence>
<comment type="cofactor">
    <cofactor evidence="1">
        <name>heme b</name>
        <dbReference type="ChEBI" id="CHEBI:60344"/>
    </cofactor>
</comment>
<evidence type="ECO:0000313" key="14">
    <source>
        <dbReference type="EMBL" id="UJO11330.1"/>
    </source>
</evidence>
<feature type="region of interest" description="Disordered" evidence="12">
    <location>
        <begin position="551"/>
        <end position="572"/>
    </location>
</feature>
<dbReference type="PANTHER" id="PTHR23289:SF2">
    <property type="entry name" value="CYTOCHROME C OXIDASE ASSEMBLY PROTEIN COX15 HOMOLOG"/>
    <property type="match status" value="1"/>
</dbReference>
<dbReference type="GO" id="GO:0120547">
    <property type="term" value="F:heme A synthase activity"/>
    <property type="evidence" value="ECO:0007669"/>
    <property type="project" value="UniProtKB-EC"/>
</dbReference>
<dbReference type="InterPro" id="IPR023754">
    <property type="entry name" value="HemeA_Synthase_type2"/>
</dbReference>
<feature type="transmembrane region" description="Helical" evidence="13">
    <location>
        <begin position="107"/>
        <end position="127"/>
    </location>
</feature>
<feature type="transmembrane region" description="Helical" evidence="13">
    <location>
        <begin position="388"/>
        <end position="405"/>
    </location>
</feature>
<evidence type="ECO:0000256" key="9">
    <source>
        <dbReference type="ARBA" id="ARBA00023136"/>
    </source>
</evidence>
<accession>A0A9Q8L5L7</accession>
<evidence type="ECO:0000256" key="13">
    <source>
        <dbReference type="SAM" id="Phobius"/>
    </source>
</evidence>
<keyword evidence="4" id="KW-0479">Metal-binding</keyword>
<reference evidence="14" key="2">
    <citation type="journal article" date="2022" name="Microb. Genom.">
        <title>A chromosome-scale genome assembly of the tomato pathogen Cladosporium fulvum reveals a compartmentalized genome architecture and the presence of a dispensable chromosome.</title>
        <authorList>
            <person name="Zaccaron A.Z."/>
            <person name="Chen L.H."/>
            <person name="Samaras A."/>
            <person name="Stergiopoulos I."/>
        </authorList>
    </citation>
    <scope>NUCLEOTIDE SEQUENCE</scope>
    <source>
        <strain evidence="14">Race5_Kim</strain>
    </source>
</reference>
<feature type="transmembrane region" description="Helical" evidence="13">
    <location>
        <begin position="222"/>
        <end position="240"/>
    </location>
</feature>
<evidence type="ECO:0000256" key="5">
    <source>
        <dbReference type="ARBA" id="ARBA00022989"/>
    </source>
</evidence>
<evidence type="ECO:0000256" key="4">
    <source>
        <dbReference type="ARBA" id="ARBA00022723"/>
    </source>
</evidence>
<keyword evidence="15" id="KW-1185">Reference proteome</keyword>
<evidence type="ECO:0000256" key="3">
    <source>
        <dbReference type="ARBA" id="ARBA00022692"/>
    </source>
</evidence>
<keyword evidence="3 13" id="KW-0812">Transmembrane</keyword>
<dbReference type="GO" id="GO:0006784">
    <property type="term" value="P:heme A biosynthetic process"/>
    <property type="evidence" value="ECO:0007669"/>
    <property type="project" value="InterPro"/>
</dbReference>
<comment type="catalytic activity">
    <reaction evidence="11">
        <text>Fe(II)-heme o + 2 A + H2O = Fe(II)-heme a + 2 AH2</text>
        <dbReference type="Rhea" id="RHEA:63388"/>
        <dbReference type="ChEBI" id="CHEBI:13193"/>
        <dbReference type="ChEBI" id="CHEBI:15377"/>
        <dbReference type="ChEBI" id="CHEBI:17499"/>
        <dbReference type="ChEBI" id="CHEBI:60530"/>
        <dbReference type="ChEBI" id="CHEBI:61715"/>
        <dbReference type="EC" id="1.17.99.9"/>
    </reaction>
    <physiologicalReaction direction="left-to-right" evidence="11">
        <dbReference type="Rhea" id="RHEA:63389"/>
    </physiologicalReaction>
</comment>
<dbReference type="Proteomes" id="UP000756132">
    <property type="component" value="Chromosome 1"/>
</dbReference>
<evidence type="ECO:0000256" key="10">
    <source>
        <dbReference type="ARBA" id="ARBA00044501"/>
    </source>
</evidence>
<dbReference type="RefSeq" id="XP_047755696.1">
    <property type="nucleotide sequence ID" value="XM_047900697.1"/>
</dbReference>
<dbReference type="EMBL" id="CP090163">
    <property type="protein sequence ID" value="UJO11330.1"/>
    <property type="molecule type" value="Genomic_DNA"/>
</dbReference>
<keyword evidence="6" id="KW-0560">Oxidoreductase</keyword>
<dbReference type="KEGG" id="ffu:CLAFUR5_01549"/>
<dbReference type="InterPro" id="IPR003780">
    <property type="entry name" value="COX15/CtaA_fam"/>
</dbReference>
<feature type="compositionally biased region" description="Low complexity" evidence="12">
    <location>
        <begin position="624"/>
        <end position="634"/>
    </location>
</feature>
<feature type="region of interest" description="Disordered" evidence="12">
    <location>
        <begin position="597"/>
        <end position="652"/>
    </location>
</feature>
<comment type="pathway">
    <text evidence="10">Porphyrin-containing compound metabolism; heme A biosynthesis; heme A from heme O: step 1/1.</text>
</comment>
<dbReference type="PANTHER" id="PTHR23289">
    <property type="entry name" value="CYTOCHROME C OXIDASE ASSEMBLY PROTEIN COX15"/>
    <property type="match status" value="1"/>
</dbReference>
<dbReference type="GO" id="GO:0016653">
    <property type="term" value="F:oxidoreductase activity, acting on NAD(P)H, heme protein as acceptor"/>
    <property type="evidence" value="ECO:0007669"/>
    <property type="project" value="TreeGrafter"/>
</dbReference>
<evidence type="ECO:0000256" key="1">
    <source>
        <dbReference type="ARBA" id="ARBA00001970"/>
    </source>
</evidence>
<dbReference type="Pfam" id="PF02628">
    <property type="entry name" value="COX15-CtaA"/>
    <property type="match status" value="1"/>
</dbReference>
<proteinExistence type="inferred from homology"/>
<dbReference type="GO" id="GO:0005743">
    <property type="term" value="C:mitochondrial inner membrane"/>
    <property type="evidence" value="ECO:0007669"/>
    <property type="project" value="TreeGrafter"/>
</dbReference>
<feature type="compositionally biased region" description="Polar residues" evidence="12">
    <location>
        <begin position="60"/>
        <end position="73"/>
    </location>
</feature>
<feature type="transmembrane region" description="Helical" evidence="13">
    <location>
        <begin position="426"/>
        <end position="446"/>
    </location>
</feature>
<feature type="transmembrane region" description="Helical" evidence="13">
    <location>
        <begin position="192"/>
        <end position="210"/>
    </location>
</feature>
<evidence type="ECO:0000256" key="7">
    <source>
        <dbReference type="ARBA" id="ARBA00023004"/>
    </source>
</evidence>
<dbReference type="AlphaFoldDB" id="A0A9Q8L5L7"/>